<dbReference type="Pfam" id="PF07963">
    <property type="entry name" value="N_methyl"/>
    <property type="match status" value="1"/>
</dbReference>
<name>A0A323TLZ4_9BACI</name>
<dbReference type="InterPro" id="IPR012902">
    <property type="entry name" value="N_methyl_site"/>
</dbReference>
<accession>A0A323TLZ4</accession>
<dbReference type="SUPFAM" id="SSF54523">
    <property type="entry name" value="Pili subunits"/>
    <property type="match status" value="1"/>
</dbReference>
<dbReference type="PROSITE" id="PS00409">
    <property type="entry name" value="PROKAR_NTER_METHYL"/>
    <property type="match status" value="1"/>
</dbReference>
<evidence type="ECO:0000313" key="5">
    <source>
        <dbReference type="Proteomes" id="UP000248214"/>
    </source>
</evidence>
<organism evidence="4 5">
    <name type="scientific">Salipaludibacillus keqinensis</name>
    <dbReference type="NCBI Taxonomy" id="2045207"/>
    <lineage>
        <taxon>Bacteria</taxon>
        <taxon>Bacillati</taxon>
        <taxon>Bacillota</taxon>
        <taxon>Bacilli</taxon>
        <taxon>Bacillales</taxon>
        <taxon>Bacillaceae</taxon>
    </lineage>
</organism>
<dbReference type="NCBIfam" id="TIGR02532">
    <property type="entry name" value="IV_pilin_GFxxxE"/>
    <property type="match status" value="1"/>
</dbReference>
<dbReference type="OrthoDB" id="2454081at2"/>
<evidence type="ECO:0000256" key="1">
    <source>
        <dbReference type="ARBA" id="ARBA00004241"/>
    </source>
</evidence>
<proteinExistence type="predicted"/>
<keyword evidence="2" id="KW-0178">Competence</keyword>
<evidence type="ECO:0000256" key="2">
    <source>
        <dbReference type="ARBA" id="ARBA00023287"/>
    </source>
</evidence>
<evidence type="ECO:0000313" key="4">
    <source>
        <dbReference type="EMBL" id="PYZ93633.1"/>
    </source>
</evidence>
<dbReference type="RefSeq" id="WP_110609665.1">
    <property type="nucleotide sequence ID" value="NZ_PDOD01000002.1"/>
</dbReference>
<comment type="caution">
    <text evidence="4">The sequence shown here is derived from an EMBL/GenBank/DDBJ whole genome shotgun (WGS) entry which is preliminary data.</text>
</comment>
<keyword evidence="3" id="KW-0472">Membrane</keyword>
<sequence length="134" mass="14395">MLKRMLKNQKGLTLIELLVVVVILGIIAAIAIPSIGGLIDNSRQDAHLANAQQMISSARLASTSDPDFSTITLQELVDGGYIEPLESPWDGTYSGQVDYDGTVYTVTLSDGGNPEYDISDAEASELNRSQLPIN</sequence>
<dbReference type="Proteomes" id="UP000248214">
    <property type="component" value="Unassembled WGS sequence"/>
</dbReference>
<dbReference type="GO" id="GO:0030420">
    <property type="term" value="P:establishment of competence for transformation"/>
    <property type="evidence" value="ECO:0007669"/>
    <property type="project" value="UniProtKB-KW"/>
</dbReference>
<comment type="subcellular location">
    <subcellularLocation>
        <location evidence="1">Cell surface</location>
    </subcellularLocation>
</comment>
<keyword evidence="3" id="KW-1133">Transmembrane helix</keyword>
<dbReference type="EMBL" id="PDOD01000002">
    <property type="protein sequence ID" value="PYZ93633.1"/>
    <property type="molecule type" value="Genomic_DNA"/>
</dbReference>
<dbReference type="AlphaFoldDB" id="A0A323TLZ4"/>
<gene>
    <name evidence="4" type="ORF">CR194_10770</name>
</gene>
<evidence type="ECO:0000256" key="3">
    <source>
        <dbReference type="SAM" id="Phobius"/>
    </source>
</evidence>
<dbReference type="InterPro" id="IPR045584">
    <property type="entry name" value="Pilin-like"/>
</dbReference>
<reference evidence="4 5" key="1">
    <citation type="submission" date="2017-10" db="EMBL/GenBank/DDBJ databases">
        <title>Bacillus sp. nov., a halophilic bacterium isolated from a Keqin Lake.</title>
        <authorList>
            <person name="Wang H."/>
        </authorList>
    </citation>
    <scope>NUCLEOTIDE SEQUENCE [LARGE SCALE GENOMIC DNA]</scope>
    <source>
        <strain evidence="4 5">KQ-12</strain>
    </source>
</reference>
<feature type="transmembrane region" description="Helical" evidence="3">
    <location>
        <begin position="12"/>
        <end position="32"/>
    </location>
</feature>
<keyword evidence="5" id="KW-1185">Reference proteome</keyword>
<protein>
    <submittedName>
        <fullName evidence="4">Prepilin-type cleavage/methylation domain-containing protein</fullName>
    </submittedName>
</protein>
<dbReference type="Gene3D" id="3.30.700.10">
    <property type="entry name" value="Glycoprotein, Type 4 Pilin"/>
    <property type="match status" value="1"/>
</dbReference>
<keyword evidence="3" id="KW-0812">Transmembrane</keyword>
<dbReference type="GO" id="GO:0009986">
    <property type="term" value="C:cell surface"/>
    <property type="evidence" value="ECO:0007669"/>
    <property type="project" value="UniProtKB-SubCell"/>
</dbReference>